<sequence>MALLNPFTQDPVTHPSVTWTPVFEATAQVFRLRPHVTDPNAIFTIGLNGHIHSHNVATGAFQPYATTGGQPTDIITTGGEAGILITDTAWNNILILRDGQVSGILDSESGILNPTALCYLGGTAYFADQTGLYSFSSEGVVHKHLDQLGITALTVVHDCIIMAVSGENCLKLMRPGYHPIVYASGFFGAFRLIDLCVGPDNSLLVATESISTRVNEADSGTLGQNGYLFIISCFGVPSACVAIPGTPTSVCYVNGRILVSIVETRDIYGLPTSSLI</sequence>
<dbReference type="Proteomes" id="UP000315496">
    <property type="component" value="Chromosome 2"/>
</dbReference>
<comment type="caution">
    <text evidence="1">The sequence shown here is derived from an EMBL/GenBank/DDBJ whole genome shotgun (WGS) entry which is preliminary data.</text>
</comment>
<dbReference type="AlphaFoldDB" id="A0A4Z1T5A2"/>
<organism evidence="1 2">
    <name type="scientific">Giardia muris</name>
    <dbReference type="NCBI Taxonomy" id="5742"/>
    <lineage>
        <taxon>Eukaryota</taxon>
        <taxon>Metamonada</taxon>
        <taxon>Diplomonadida</taxon>
        <taxon>Hexamitidae</taxon>
        <taxon>Giardiinae</taxon>
        <taxon>Giardia</taxon>
    </lineage>
</organism>
<dbReference type="SUPFAM" id="SSF63825">
    <property type="entry name" value="YWTD domain"/>
    <property type="match status" value="1"/>
</dbReference>
<name>A0A4Z1T5A2_GIAMU</name>
<evidence type="ECO:0000313" key="2">
    <source>
        <dbReference type="Proteomes" id="UP000315496"/>
    </source>
</evidence>
<accession>A0A4Z1T5A2</accession>
<dbReference type="OrthoDB" id="10248639at2759"/>
<keyword evidence="2" id="KW-1185">Reference proteome</keyword>
<dbReference type="EMBL" id="VDLU01000002">
    <property type="protein sequence ID" value="TNJ29193.1"/>
    <property type="molecule type" value="Genomic_DNA"/>
</dbReference>
<reference evidence="1 2" key="1">
    <citation type="submission" date="2019-05" db="EMBL/GenBank/DDBJ databases">
        <title>The compact genome of Giardia muris reveals important steps in the evolution of intestinal protozoan parasites.</title>
        <authorList>
            <person name="Xu F."/>
            <person name="Jimenez-Gonzalez A."/>
            <person name="Einarsson E."/>
            <person name="Astvaldsson A."/>
            <person name="Peirasmaki D."/>
            <person name="Eckmann L."/>
            <person name="Andersson J.O."/>
            <person name="Svard S.G."/>
            <person name="Jerlstrom-Hultqvist J."/>
        </authorList>
    </citation>
    <scope>NUCLEOTIDE SEQUENCE [LARGE SCALE GENOMIC DNA]</scope>
    <source>
        <strain evidence="1 2">Roberts-Thomson</strain>
    </source>
</reference>
<proteinExistence type="predicted"/>
<evidence type="ECO:0000313" key="1">
    <source>
        <dbReference type="EMBL" id="TNJ29193.1"/>
    </source>
</evidence>
<gene>
    <name evidence="1" type="ORF">GMRT_14960</name>
</gene>
<protein>
    <submittedName>
        <fullName evidence="1">Uncharacterized protein</fullName>
    </submittedName>
</protein>
<dbReference type="VEuPathDB" id="GiardiaDB:GMRT_14960"/>